<name>U4LC98_PYROM</name>
<dbReference type="GO" id="GO:0000460">
    <property type="term" value="P:maturation of 5.8S rRNA"/>
    <property type="evidence" value="ECO:0007669"/>
    <property type="project" value="TreeGrafter"/>
</dbReference>
<organism evidence="2 3">
    <name type="scientific">Pyronema omphalodes (strain CBS 100304)</name>
    <name type="common">Pyronema confluens</name>
    <dbReference type="NCBI Taxonomy" id="1076935"/>
    <lineage>
        <taxon>Eukaryota</taxon>
        <taxon>Fungi</taxon>
        <taxon>Dikarya</taxon>
        <taxon>Ascomycota</taxon>
        <taxon>Pezizomycotina</taxon>
        <taxon>Pezizomycetes</taxon>
        <taxon>Pezizales</taxon>
        <taxon>Pyronemataceae</taxon>
        <taxon>Pyronema</taxon>
    </lineage>
</organism>
<dbReference type="GO" id="GO:0090730">
    <property type="term" value="C:Las1 complex"/>
    <property type="evidence" value="ECO:0007669"/>
    <property type="project" value="InterPro"/>
</dbReference>
<protein>
    <submittedName>
        <fullName evidence="2">Similar to Protein LAS1 acc. no. P36146</fullName>
    </submittedName>
</protein>
<dbReference type="InterPro" id="IPR007174">
    <property type="entry name" value="Las1"/>
</dbReference>
<dbReference type="EMBL" id="HF935675">
    <property type="protein sequence ID" value="CCX12043.1"/>
    <property type="molecule type" value="Genomic_DNA"/>
</dbReference>
<sequence>MSQPRIVAWRSSSELLQLKSDFFPSSDSADTRPAAISKVTTWQTRVRIPHSIESTSQITSAVLLDHPHSHPLTVRLAYSTAIIRFVNGLLDPAQQSQFALPMHLLARNLNLPASFVELRHAATHESLPSLAVLRAMAHRALDWLWNDYWAALGTEEEVEEEPAMVERARTAVKTWRRLRREAPMAVVKADHEVVKVVKECVDISRADAEALVAALLEEKVLIPAGKKKAAKMKGARMLWMPLLLEIEAAVPGFIAGLVGAMEEVLKGGEELAAALLRETRGGELEGDEDYLAAVYAWMEFLTAKQQTVSGRIGVGINVEELAKQALITPNEWNIQLLKHILVEYPALKPKYQALVDLAAMHVQTQGGKKGKKANDEKRSLEDIDAEIDAFEAQLDRIQQKRTKPTTTLLVKEDKKAQVAGKWRRWEGEWTPKPFGVL</sequence>
<dbReference type="PANTHER" id="PTHR15002:SF0">
    <property type="entry name" value="RIBOSOMAL BIOGENESIS PROTEIN LAS1L"/>
    <property type="match status" value="1"/>
</dbReference>
<dbReference type="GO" id="GO:0000470">
    <property type="term" value="P:maturation of LSU-rRNA"/>
    <property type="evidence" value="ECO:0007669"/>
    <property type="project" value="TreeGrafter"/>
</dbReference>
<evidence type="ECO:0000313" key="3">
    <source>
        <dbReference type="Proteomes" id="UP000018144"/>
    </source>
</evidence>
<dbReference type="AlphaFoldDB" id="U4LC98"/>
<dbReference type="Proteomes" id="UP000018144">
    <property type="component" value="Unassembled WGS sequence"/>
</dbReference>
<dbReference type="PANTHER" id="PTHR15002">
    <property type="entry name" value="RIBOSOMAL BIOGENESIS PROTEIN LAS1L"/>
    <property type="match status" value="1"/>
</dbReference>
<accession>U4LC98</accession>
<dbReference type="Pfam" id="PF04031">
    <property type="entry name" value="Las1"/>
    <property type="match status" value="1"/>
</dbReference>
<keyword evidence="1" id="KW-0175">Coiled coil</keyword>
<dbReference type="OMA" id="YSTAICR"/>
<evidence type="ECO:0000313" key="2">
    <source>
        <dbReference type="EMBL" id="CCX12043.1"/>
    </source>
</evidence>
<feature type="coiled-coil region" evidence="1">
    <location>
        <begin position="373"/>
        <end position="400"/>
    </location>
</feature>
<keyword evidence="3" id="KW-1185">Reference proteome</keyword>
<dbReference type="STRING" id="1076935.U4LC98"/>
<dbReference type="GO" id="GO:0030687">
    <property type="term" value="C:preribosome, large subunit precursor"/>
    <property type="evidence" value="ECO:0007669"/>
    <property type="project" value="TreeGrafter"/>
</dbReference>
<dbReference type="eggNOG" id="KOG2425">
    <property type="taxonomic scope" value="Eukaryota"/>
</dbReference>
<evidence type="ECO:0000256" key="1">
    <source>
        <dbReference type="SAM" id="Coils"/>
    </source>
</evidence>
<reference evidence="2 3" key="1">
    <citation type="journal article" date="2013" name="PLoS Genet.">
        <title>The genome and development-dependent transcriptomes of Pyronema confluens: a window into fungal evolution.</title>
        <authorList>
            <person name="Traeger S."/>
            <person name="Altegoer F."/>
            <person name="Freitag M."/>
            <person name="Gabaldon T."/>
            <person name="Kempken F."/>
            <person name="Kumar A."/>
            <person name="Marcet-Houben M."/>
            <person name="Poggeler S."/>
            <person name="Stajich J.E."/>
            <person name="Nowrousian M."/>
        </authorList>
    </citation>
    <scope>NUCLEOTIDE SEQUENCE [LARGE SCALE GENOMIC DNA]</scope>
    <source>
        <strain evidence="3">CBS 100304</strain>
        <tissue evidence="2">Vegetative mycelium</tissue>
    </source>
</reference>
<proteinExistence type="predicted"/>
<gene>
    <name evidence="2" type="ORF">PCON_11637</name>
</gene>
<dbReference type="OrthoDB" id="10263222at2759"/>
<dbReference type="GO" id="GO:0004519">
    <property type="term" value="F:endonuclease activity"/>
    <property type="evidence" value="ECO:0007669"/>
    <property type="project" value="InterPro"/>
</dbReference>